<accession>A0A2A9NQ00</accession>
<dbReference type="Gene3D" id="3.40.50.1000">
    <property type="entry name" value="HAD superfamily/HAD-like"/>
    <property type="match status" value="1"/>
</dbReference>
<dbReference type="OrthoDB" id="1711508at2759"/>
<dbReference type="Pfam" id="PF03031">
    <property type="entry name" value="NIF"/>
    <property type="match status" value="1"/>
</dbReference>
<reference evidence="2 3" key="1">
    <citation type="submission" date="2014-02" db="EMBL/GenBank/DDBJ databases">
        <title>Transposable element dynamics among asymbiotic and ectomycorrhizal Amanita fungi.</title>
        <authorList>
            <consortium name="DOE Joint Genome Institute"/>
            <person name="Hess J."/>
            <person name="Skrede I."/>
            <person name="Wolfe B."/>
            <person name="LaButti K."/>
            <person name="Ohm R.A."/>
            <person name="Grigoriev I.V."/>
            <person name="Pringle A."/>
        </authorList>
    </citation>
    <scope>NUCLEOTIDE SEQUENCE [LARGE SCALE GENOMIC DNA]</scope>
    <source>
        <strain evidence="2 3">SKay4041</strain>
    </source>
</reference>
<evidence type="ECO:0000259" key="1">
    <source>
        <dbReference type="Pfam" id="PF03031"/>
    </source>
</evidence>
<dbReference type="Proteomes" id="UP000242287">
    <property type="component" value="Unassembled WGS sequence"/>
</dbReference>
<dbReference type="AlphaFoldDB" id="A0A2A9NQ00"/>
<dbReference type="InterPro" id="IPR004274">
    <property type="entry name" value="FCP1_dom"/>
</dbReference>
<protein>
    <recommendedName>
        <fullName evidence="1">FCP1 homology domain-containing protein</fullName>
    </recommendedName>
</protein>
<dbReference type="STRING" id="703135.A0A2A9NQ00"/>
<gene>
    <name evidence="2" type="ORF">AMATHDRAFT_146666</name>
</gene>
<proteinExistence type="predicted"/>
<evidence type="ECO:0000313" key="2">
    <source>
        <dbReference type="EMBL" id="PFH49836.1"/>
    </source>
</evidence>
<name>A0A2A9NQ00_9AGAR</name>
<sequence length="230" mass="26451">MPSFRHYLFHDETRSWLDTAVWSSCPSASVSDLVRMCFDSDQEKLLVAWSRNQTFILKERLPTKIRTKNLDKLWEHLQSDLSLPQHSLFTTILVDDTAEKATFQPFNHLMVQEYTDQTCRNDVTIALRTRLLKGNSEVLDVGYDMTLIALVGILEALRTESNATKWLRTFAPPSILMPHQEKSSASHYGHWFSHSPTFNEWILNGVETLDRLRIPLETGLDAEITLSTSI</sequence>
<feature type="domain" description="FCP1 homology" evidence="1">
    <location>
        <begin position="9"/>
        <end position="136"/>
    </location>
</feature>
<organism evidence="2 3">
    <name type="scientific">Amanita thiersii Skay4041</name>
    <dbReference type="NCBI Taxonomy" id="703135"/>
    <lineage>
        <taxon>Eukaryota</taxon>
        <taxon>Fungi</taxon>
        <taxon>Dikarya</taxon>
        <taxon>Basidiomycota</taxon>
        <taxon>Agaricomycotina</taxon>
        <taxon>Agaricomycetes</taxon>
        <taxon>Agaricomycetidae</taxon>
        <taxon>Agaricales</taxon>
        <taxon>Pluteineae</taxon>
        <taxon>Amanitaceae</taxon>
        <taxon>Amanita</taxon>
    </lineage>
</organism>
<keyword evidence="3" id="KW-1185">Reference proteome</keyword>
<dbReference type="InterPro" id="IPR023214">
    <property type="entry name" value="HAD_sf"/>
</dbReference>
<dbReference type="EMBL" id="KZ302018">
    <property type="protein sequence ID" value="PFH49836.1"/>
    <property type="molecule type" value="Genomic_DNA"/>
</dbReference>
<evidence type="ECO:0000313" key="3">
    <source>
        <dbReference type="Proteomes" id="UP000242287"/>
    </source>
</evidence>